<feature type="domain" description="Transcriptional repressor PaaX-like central Cas2-like" evidence="3">
    <location>
        <begin position="88"/>
        <end position="167"/>
    </location>
</feature>
<dbReference type="PANTHER" id="PTHR30319">
    <property type="entry name" value="PHENYLACETIC ACID REGULATOR-RELATED TRANSCRIPTIONAL REPRESSOR"/>
    <property type="match status" value="1"/>
</dbReference>
<proteinExistence type="predicted"/>
<keyword evidence="5" id="KW-1185">Reference proteome</keyword>
<dbReference type="Gene3D" id="3.30.70.2650">
    <property type="match status" value="1"/>
</dbReference>
<dbReference type="SUPFAM" id="SSF46785">
    <property type="entry name" value="Winged helix' DNA-binding domain"/>
    <property type="match status" value="1"/>
</dbReference>
<organism evidence="4 5">
    <name type="scientific">Alicyclobacillus vulcanalis</name>
    <dbReference type="NCBI Taxonomy" id="252246"/>
    <lineage>
        <taxon>Bacteria</taxon>
        <taxon>Bacillati</taxon>
        <taxon>Bacillota</taxon>
        <taxon>Bacilli</taxon>
        <taxon>Bacillales</taxon>
        <taxon>Alicyclobacillaceae</taxon>
        <taxon>Alicyclobacillus</taxon>
    </lineage>
</organism>
<evidence type="ECO:0000259" key="1">
    <source>
        <dbReference type="Pfam" id="PF07848"/>
    </source>
</evidence>
<dbReference type="InterPro" id="IPR048846">
    <property type="entry name" value="PaaX-like_central"/>
</dbReference>
<sequence>MRPASLCFTIFGDNFRDLNVKVWVGSLIRYLGALGVTENAARVTFSRMVQQGLLEVFRNGQKSYYALSEQGKRRILDGVRRVYNWEEPRWDREWQVVVCNVSQLERETRERLRHELEWMGFGSLGRDLWVSPHKRYNALRQMLEEYGLTNRVHVFTALYEGPQFMQDVVHQAWDMEDVARRYDAFVVEFSSRHQMFHQKMVMGELTAEEAFVERTQLVHEFRKFLFIDPRLPTELLPPDWIGNEARQLFRRHHEFLSPLAERYFYEHLELLD</sequence>
<dbReference type="OrthoDB" id="2270427at2"/>
<dbReference type="Pfam" id="PF20803">
    <property type="entry name" value="PaaX_M"/>
    <property type="match status" value="1"/>
</dbReference>
<evidence type="ECO:0000259" key="3">
    <source>
        <dbReference type="Pfam" id="PF20803"/>
    </source>
</evidence>
<dbReference type="Pfam" id="PF07848">
    <property type="entry name" value="PaaX"/>
    <property type="match status" value="1"/>
</dbReference>
<evidence type="ECO:0000313" key="4">
    <source>
        <dbReference type="EMBL" id="SIS74549.1"/>
    </source>
</evidence>
<dbReference type="InterPro" id="IPR012906">
    <property type="entry name" value="PaaX-like_N"/>
</dbReference>
<dbReference type="GO" id="GO:0006351">
    <property type="term" value="P:DNA-templated transcription"/>
    <property type="evidence" value="ECO:0007669"/>
    <property type="project" value="InterPro"/>
</dbReference>
<dbReference type="Gene3D" id="1.20.58.1460">
    <property type="match status" value="1"/>
</dbReference>
<dbReference type="EMBL" id="FTOO01000003">
    <property type="protein sequence ID" value="SIS74549.1"/>
    <property type="molecule type" value="Genomic_DNA"/>
</dbReference>
<feature type="domain" description="Transcriptional repressor PaaX-like N-terminal" evidence="1">
    <location>
        <begin position="2"/>
        <end position="71"/>
    </location>
</feature>
<dbReference type="RefSeq" id="WP_076345804.1">
    <property type="nucleotide sequence ID" value="NZ_FTOO01000003.1"/>
</dbReference>
<reference evidence="5" key="1">
    <citation type="submission" date="2017-01" db="EMBL/GenBank/DDBJ databases">
        <authorList>
            <person name="Varghese N."/>
            <person name="Submissions S."/>
        </authorList>
    </citation>
    <scope>NUCLEOTIDE SEQUENCE [LARGE SCALE GENOMIC DNA]</scope>
    <source>
        <strain evidence="5">DSM 16176</strain>
    </source>
</reference>
<feature type="domain" description="Transcriptional repressor PaaX-like C-terminal" evidence="2">
    <location>
        <begin position="173"/>
        <end position="265"/>
    </location>
</feature>
<dbReference type="InterPro" id="IPR036388">
    <property type="entry name" value="WH-like_DNA-bd_sf"/>
</dbReference>
<name>A0A1N7LL86_9BACL</name>
<dbReference type="Pfam" id="PF08223">
    <property type="entry name" value="PaaX_C"/>
    <property type="match status" value="1"/>
</dbReference>
<dbReference type="PIRSF" id="PIRSF020623">
    <property type="entry name" value="PaaX"/>
    <property type="match status" value="1"/>
</dbReference>
<gene>
    <name evidence="4" type="ORF">SAMN05421799_103225</name>
</gene>
<dbReference type="PANTHER" id="PTHR30319:SF1">
    <property type="entry name" value="TRANSCRIPTIONAL REPRESSOR PAAX"/>
    <property type="match status" value="1"/>
</dbReference>
<evidence type="ECO:0000313" key="5">
    <source>
        <dbReference type="Proteomes" id="UP000186156"/>
    </source>
</evidence>
<dbReference type="AlphaFoldDB" id="A0A1N7LL86"/>
<evidence type="ECO:0000259" key="2">
    <source>
        <dbReference type="Pfam" id="PF08223"/>
    </source>
</evidence>
<dbReference type="InterPro" id="IPR013225">
    <property type="entry name" value="PaaX_C"/>
</dbReference>
<dbReference type="STRING" id="252246.SAMN05421799_103225"/>
<dbReference type="InterPro" id="IPR036390">
    <property type="entry name" value="WH_DNA-bd_sf"/>
</dbReference>
<dbReference type="InterPro" id="IPR011965">
    <property type="entry name" value="PaaX_trns_reg"/>
</dbReference>
<accession>A0A1N7LL86</accession>
<protein>
    <submittedName>
        <fullName evidence="4">Transcriptional regulator, PaaX family</fullName>
    </submittedName>
</protein>
<dbReference type="Gene3D" id="1.10.10.10">
    <property type="entry name" value="Winged helix-like DNA-binding domain superfamily/Winged helix DNA-binding domain"/>
    <property type="match status" value="1"/>
</dbReference>
<dbReference type="Proteomes" id="UP000186156">
    <property type="component" value="Unassembled WGS sequence"/>
</dbReference>